<proteinExistence type="inferred from homology"/>
<dbReference type="PANTHER" id="PTHR30563:SF0">
    <property type="entry name" value="DNA RECOMBINATION PROTEIN RMUC"/>
    <property type="match status" value="1"/>
</dbReference>
<keyword evidence="6" id="KW-0812">Transmembrane</keyword>
<dbReference type="AlphaFoldDB" id="D0GLL1"/>
<dbReference type="InterPro" id="IPR003798">
    <property type="entry name" value="DNA_recombination_RmuC"/>
</dbReference>
<feature type="transmembrane region" description="Helical" evidence="6">
    <location>
        <begin position="17"/>
        <end position="39"/>
    </location>
</feature>
<gene>
    <name evidence="7" type="ORF">HMPREF0554_1790</name>
</gene>
<comment type="caution">
    <text evidence="7">The sequence shown here is derived from an EMBL/GenBank/DDBJ whole genome shotgun (WGS) entry which is preliminary data.</text>
</comment>
<keyword evidence="3 5" id="KW-0175">Coiled coil</keyword>
<keyword evidence="4" id="KW-0233">DNA recombination</keyword>
<protein>
    <submittedName>
        <fullName evidence="7">RmuC domain protein</fullName>
    </submittedName>
</protein>
<evidence type="ECO:0000313" key="7">
    <source>
        <dbReference type="EMBL" id="EEY35003.1"/>
    </source>
</evidence>
<evidence type="ECO:0000256" key="6">
    <source>
        <dbReference type="SAM" id="Phobius"/>
    </source>
</evidence>
<evidence type="ECO:0000256" key="5">
    <source>
        <dbReference type="SAM" id="Coils"/>
    </source>
</evidence>
<dbReference type="Proteomes" id="UP000004226">
    <property type="component" value="Unassembled WGS sequence"/>
</dbReference>
<keyword evidence="6" id="KW-0472">Membrane</keyword>
<dbReference type="eggNOG" id="COG1322">
    <property type="taxonomic scope" value="Bacteria"/>
</dbReference>
<organism evidence="7 8">
    <name type="scientific">Pseudoleptotrichia goodfellowii F0264</name>
    <dbReference type="NCBI Taxonomy" id="596323"/>
    <lineage>
        <taxon>Bacteria</taxon>
        <taxon>Fusobacteriati</taxon>
        <taxon>Fusobacteriota</taxon>
        <taxon>Fusobacteriia</taxon>
        <taxon>Fusobacteriales</taxon>
        <taxon>Leptotrichiaceae</taxon>
        <taxon>Pseudoleptotrichia</taxon>
    </lineage>
</organism>
<evidence type="ECO:0000256" key="4">
    <source>
        <dbReference type="ARBA" id="ARBA00023172"/>
    </source>
</evidence>
<dbReference type="RefSeq" id="WP_006807388.1">
    <property type="nucleotide sequence ID" value="NZ_ADAD01000120.1"/>
</dbReference>
<evidence type="ECO:0000256" key="1">
    <source>
        <dbReference type="ARBA" id="ARBA00003416"/>
    </source>
</evidence>
<evidence type="ECO:0000256" key="3">
    <source>
        <dbReference type="ARBA" id="ARBA00023054"/>
    </source>
</evidence>
<keyword evidence="6" id="KW-1133">Transmembrane helix</keyword>
<name>D0GLL1_9FUSO</name>
<dbReference type="Pfam" id="PF02646">
    <property type="entry name" value="RmuC"/>
    <property type="match status" value="1"/>
</dbReference>
<accession>D0GLL1</accession>
<dbReference type="GO" id="GO:0006310">
    <property type="term" value="P:DNA recombination"/>
    <property type="evidence" value="ECO:0007669"/>
    <property type="project" value="UniProtKB-KW"/>
</dbReference>
<comment type="function">
    <text evidence="1">Involved in DNA recombination.</text>
</comment>
<keyword evidence="8" id="KW-1185">Reference proteome</keyword>
<sequence>MGNEDLQILKNQISGNYLIIMILSLVIVIFCVMIFIYLFKSGKRQQEEIIYLKDEMEKILTEGFVASTEKNISETGKKLNEMEKTITLNTEKSLLRGISDLNKELSGNNEKLLVRFTDFGTKLGSTMNENNQKLSENINRFKDEFKKGINDDFEMLNGKIEKRLDMMNTKVEERLSKGFEETTKTFGNVLERLSKIDEAQKKIEALSSNVVSLQDVLTDKKSRGIFGEVQLYQILVSVFGERNDKIYQRQYKLSNGTIVDSIIFAPEPMGNIGVDSKFPLENYRKMYDIELTAIERENARKEFSINLKKHIDDISSKYIIPGETSEQAVLFLPAEAVFAEINAYHTDIIEYAYRKNVRITSPTTLMSVLTTLQVIMTNIERDKYAHVIQEELMKLNKEFDRYQERWNVLEKDIEKVSKDVKNITTTSNKISKRFSEISNVNLIENNGRERKNDDN</sequence>
<evidence type="ECO:0000256" key="2">
    <source>
        <dbReference type="ARBA" id="ARBA00009840"/>
    </source>
</evidence>
<dbReference type="Gene3D" id="1.20.120.20">
    <property type="entry name" value="Apolipoprotein"/>
    <property type="match status" value="1"/>
</dbReference>
<reference evidence="7 8" key="1">
    <citation type="submission" date="2009-10" db="EMBL/GenBank/DDBJ databases">
        <authorList>
            <person name="Harkins D.M."/>
            <person name="Madupu R."/>
            <person name="Durkin A.S."/>
            <person name="Torralba M."/>
            <person name="Methe B."/>
            <person name="Sutton G.G."/>
            <person name="Strausberg R.L."/>
            <person name="Nelson K.E."/>
        </authorList>
    </citation>
    <scope>NUCLEOTIDE SEQUENCE [LARGE SCALE GENOMIC DNA]</scope>
    <source>
        <strain evidence="7 8">F0264</strain>
    </source>
</reference>
<feature type="coiled-coil region" evidence="5">
    <location>
        <begin position="385"/>
        <end position="412"/>
    </location>
</feature>
<evidence type="ECO:0000313" key="8">
    <source>
        <dbReference type="Proteomes" id="UP000004226"/>
    </source>
</evidence>
<comment type="similarity">
    <text evidence="2">Belongs to the RmuC family.</text>
</comment>
<dbReference type="EMBL" id="ADAD01000120">
    <property type="protein sequence ID" value="EEY35003.1"/>
    <property type="molecule type" value="Genomic_DNA"/>
</dbReference>
<dbReference type="PANTHER" id="PTHR30563">
    <property type="entry name" value="DNA RECOMBINATION PROTEIN RMUC"/>
    <property type="match status" value="1"/>
</dbReference>